<dbReference type="EMBL" id="JAESVN010000001">
    <property type="protein sequence ID" value="MBL4916283.1"/>
    <property type="molecule type" value="Genomic_DNA"/>
</dbReference>
<comment type="caution">
    <text evidence="2">The sequence shown here is derived from an EMBL/GenBank/DDBJ whole genome shotgun (WGS) entry which is preliminary data.</text>
</comment>
<evidence type="ECO:0000259" key="1">
    <source>
        <dbReference type="Pfam" id="PF00905"/>
    </source>
</evidence>
<evidence type="ECO:0000313" key="2">
    <source>
        <dbReference type="EMBL" id="MBL4916283.1"/>
    </source>
</evidence>
<name>A0A8K0V6I4_9RHOB</name>
<dbReference type="GO" id="GO:0008658">
    <property type="term" value="F:penicillin binding"/>
    <property type="evidence" value="ECO:0007669"/>
    <property type="project" value="InterPro"/>
</dbReference>
<sequence>MKAGFYGTALAAAFMVIGALSPLRAQSPALPWSCTIMADAQSGDEILRQGVCDQPVTPMSSFKLPLAVMGFDSGILTGPHDPVWPINEAFNPSQRERAFPRVDPEMWERESLLWFSQELTTRMGMARFAGYVQGFGYGNGDLSGRQGDGLTRSWLSSSLRISPEGQVGFLHRFLTGDLPVTPAAIALTRQIIPQFDGSDGWQVQGKTGSGWLRDGSDRIDRSKPVGWFVGWAEKDGRQVVFAEMLVAAERLDRPGGFVARDRMLARIGDLMAGRE</sequence>
<gene>
    <name evidence="2" type="primary">blaOXA</name>
    <name evidence="2" type="ORF">JL811_03530</name>
</gene>
<dbReference type="InterPro" id="IPR001460">
    <property type="entry name" value="PCN-bd_Tpept"/>
</dbReference>
<keyword evidence="3" id="KW-1185">Reference proteome</keyword>
<proteinExistence type="predicted"/>
<dbReference type="SUPFAM" id="SSF56601">
    <property type="entry name" value="beta-lactamase/transpeptidase-like"/>
    <property type="match status" value="1"/>
</dbReference>
<dbReference type="NCBIfam" id="NF000270">
    <property type="entry name" value="bla_class_D_alt"/>
    <property type="match status" value="1"/>
</dbReference>
<feature type="domain" description="Penicillin-binding protein transpeptidase" evidence="1">
    <location>
        <begin position="46"/>
        <end position="252"/>
    </location>
</feature>
<dbReference type="Gene3D" id="3.40.710.10">
    <property type="entry name" value="DD-peptidase/beta-lactamase superfamily"/>
    <property type="match status" value="1"/>
</dbReference>
<dbReference type="RefSeq" id="WP_202686951.1">
    <property type="nucleotide sequence ID" value="NZ_JAESVN010000001.1"/>
</dbReference>
<dbReference type="InterPro" id="IPR012338">
    <property type="entry name" value="Beta-lactam/transpept-like"/>
</dbReference>
<dbReference type="AlphaFoldDB" id="A0A8K0V6I4"/>
<dbReference type="Proteomes" id="UP000648908">
    <property type="component" value="Unassembled WGS sequence"/>
</dbReference>
<accession>A0A8K0V6I4</accession>
<protein>
    <submittedName>
        <fullName evidence="2">Class D beta-lactamase</fullName>
    </submittedName>
</protein>
<reference evidence="2" key="1">
    <citation type="submission" date="2021-01" db="EMBL/GenBank/DDBJ databases">
        <title>Tabrizicola alba sp. nov. a motile alkaliphilic bacterium isolated from a soda lake.</title>
        <authorList>
            <person name="Szuroczki S."/>
            <person name="Abbaszade G."/>
            <person name="Schumann P."/>
            <person name="Toth E."/>
        </authorList>
    </citation>
    <scope>NUCLEOTIDE SEQUENCE</scope>
    <source>
        <strain evidence="2">DMG-N-6</strain>
    </source>
</reference>
<organism evidence="2 3">
    <name type="scientific">Szabonella alba</name>
    <dbReference type="NCBI Taxonomy" id="2804194"/>
    <lineage>
        <taxon>Bacteria</taxon>
        <taxon>Pseudomonadati</taxon>
        <taxon>Pseudomonadota</taxon>
        <taxon>Alphaproteobacteria</taxon>
        <taxon>Rhodobacterales</taxon>
        <taxon>Paracoccaceae</taxon>
        <taxon>Szabonella</taxon>
    </lineage>
</organism>
<dbReference type="Pfam" id="PF00905">
    <property type="entry name" value="Transpeptidase"/>
    <property type="match status" value="1"/>
</dbReference>
<evidence type="ECO:0000313" key="3">
    <source>
        <dbReference type="Proteomes" id="UP000648908"/>
    </source>
</evidence>